<keyword evidence="3" id="KW-0472">Membrane</keyword>
<dbReference type="EMBL" id="QJVJ01000007">
    <property type="protein sequence ID" value="PYI53508.1"/>
    <property type="molecule type" value="Genomic_DNA"/>
</dbReference>
<dbReference type="InterPro" id="IPR012338">
    <property type="entry name" value="Beta-lactam/transpept-like"/>
</dbReference>
<evidence type="ECO:0000259" key="5">
    <source>
        <dbReference type="Pfam" id="PF03717"/>
    </source>
</evidence>
<dbReference type="InterPro" id="IPR005311">
    <property type="entry name" value="PBP_dimer"/>
</dbReference>
<protein>
    <submittedName>
        <fullName evidence="6">Penicillin-binding protein</fullName>
    </submittedName>
</protein>
<sequence length="595" mass="64760">MVVMRQRRIWFGLLAITLLIAVLLGRLAWIQVIDTGSFTRRNIDLVGNSVAQREFGIELDSGRGQFVDRNGKPITGQTVRALVVFPVKRPEDEFEAALHQIGTILQADETKWTEFYRNASVPKMWSEPGTGLPIALTDKQAERIAALDVPGVEVMNTVRRYPADAAAKHLIGFIGENPQRIETLFAKQLMNGSLTLASRIGVSGLEKTMEPYLRGVGKTSVSLFTDGAHRPLAGLDVRLVSPNNPYYPLTIGTTLDLDVQRNVEAILERTGIASGAAVVLDAANADVVAMASRPDFDPNRIDFEDGHWGNKALKAVTPGSIFKTVVVAAALEEGVVRPGETFECNGAFGKYGLRCWLHGGHGTITFEEAYAESCNVVFAKVMQRISGAKLQEVAQRLGLERQIGWTDDRPGDGAWHQFDGEERGQVFAGKTPTEDEGVRVQTSIGQRDALVTPLQAANLVVTLLHGGEPLRPRIVQDVRFRNGTVAHTFSGQKLTGSSPNVEPRIAKTIAGWMREVVLSGTGESLQKAKWRLAGKSGTAETIVDGKAAVHQWFIGYGPVDKPRYAVAVVAQNEPENGANRAIAAFRDIMDALANR</sequence>
<dbReference type="PANTHER" id="PTHR30627">
    <property type="entry name" value="PEPTIDOGLYCAN D,D-TRANSPEPTIDASE"/>
    <property type="match status" value="1"/>
</dbReference>
<evidence type="ECO:0000313" key="7">
    <source>
        <dbReference type="Proteomes" id="UP000247476"/>
    </source>
</evidence>
<reference evidence="6 7" key="1">
    <citation type="submission" date="2018-05" db="EMBL/GenBank/DDBJ databases">
        <title>Paenibacillus flagellatus sp. nov., isolated from selenium mineral soil.</title>
        <authorList>
            <person name="Dai X."/>
        </authorList>
    </citation>
    <scope>NUCLEOTIDE SEQUENCE [LARGE SCALE GENOMIC DNA]</scope>
    <source>
        <strain evidence="6 7">DXL2</strain>
    </source>
</reference>
<dbReference type="AlphaFoldDB" id="A0A2V5K2S1"/>
<proteinExistence type="inferred from homology"/>
<dbReference type="InterPro" id="IPR001460">
    <property type="entry name" value="PCN-bd_Tpept"/>
</dbReference>
<name>A0A2V5K2S1_9BACL</name>
<dbReference type="Proteomes" id="UP000247476">
    <property type="component" value="Unassembled WGS sequence"/>
</dbReference>
<organism evidence="6 7">
    <name type="scientific">Paenibacillus flagellatus</name>
    <dbReference type="NCBI Taxonomy" id="2211139"/>
    <lineage>
        <taxon>Bacteria</taxon>
        <taxon>Bacillati</taxon>
        <taxon>Bacillota</taxon>
        <taxon>Bacilli</taxon>
        <taxon>Bacillales</taxon>
        <taxon>Paenibacillaceae</taxon>
        <taxon>Paenibacillus</taxon>
    </lineage>
</organism>
<dbReference type="SUPFAM" id="SSF56519">
    <property type="entry name" value="Penicillin binding protein dimerisation domain"/>
    <property type="match status" value="1"/>
</dbReference>
<dbReference type="OrthoDB" id="2985542at2"/>
<dbReference type="InterPro" id="IPR050515">
    <property type="entry name" value="Beta-lactam/transpept"/>
</dbReference>
<evidence type="ECO:0000256" key="3">
    <source>
        <dbReference type="ARBA" id="ARBA00023136"/>
    </source>
</evidence>
<accession>A0A2V5K2S1</accession>
<gene>
    <name evidence="6" type="ORF">DLM86_17215</name>
</gene>
<feature type="domain" description="Penicillin-binding protein dimerisation" evidence="5">
    <location>
        <begin position="61"/>
        <end position="216"/>
    </location>
</feature>
<evidence type="ECO:0000259" key="4">
    <source>
        <dbReference type="Pfam" id="PF00905"/>
    </source>
</evidence>
<feature type="domain" description="Penicillin-binding protein transpeptidase" evidence="4">
    <location>
        <begin position="275"/>
        <end position="590"/>
    </location>
</feature>
<evidence type="ECO:0000313" key="6">
    <source>
        <dbReference type="EMBL" id="PYI53508.1"/>
    </source>
</evidence>
<dbReference type="PANTHER" id="PTHR30627:SF24">
    <property type="entry name" value="PENICILLIN-BINDING PROTEIN 4B"/>
    <property type="match status" value="1"/>
</dbReference>
<evidence type="ECO:0000256" key="1">
    <source>
        <dbReference type="ARBA" id="ARBA00004370"/>
    </source>
</evidence>
<dbReference type="GO" id="GO:0071555">
    <property type="term" value="P:cell wall organization"/>
    <property type="evidence" value="ECO:0007669"/>
    <property type="project" value="TreeGrafter"/>
</dbReference>
<comment type="subcellular location">
    <subcellularLocation>
        <location evidence="1">Membrane</location>
    </subcellularLocation>
</comment>
<dbReference type="GO" id="GO:0071972">
    <property type="term" value="F:peptidoglycan L,D-transpeptidase activity"/>
    <property type="evidence" value="ECO:0007669"/>
    <property type="project" value="TreeGrafter"/>
</dbReference>
<dbReference type="InterPro" id="IPR036138">
    <property type="entry name" value="PBP_dimer_sf"/>
</dbReference>
<dbReference type="GO" id="GO:0008658">
    <property type="term" value="F:penicillin binding"/>
    <property type="evidence" value="ECO:0007669"/>
    <property type="project" value="InterPro"/>
</dbReference>
<keyword evidence="7" id="KW-1185">Reference proteome</keyword>
<comment type="caution">
    <text evidence="6">The sequence shown here is derived from an EMBL/GenBank/DDBJ whole genome shotgun (WGS) entry which is preliminary data.</text>
</comment>
<dbReference type="Gene3D" id="3.40.710.10">
    <property type="entry name" value="DD-peptidase/beta-lactamase superfamily"/>
    <property type="match status" value="1"/>
</dbReference>
<dbReference type="SUPFAM" id="SSF56601">
    <property type="entry name" value="beta-lactamase/transpeptidase-like"/>
    <property type="match status" value="1"/>
</dbReference>
<dbReference type="GO" id="GO:0005886">
    <property type="term" value="C:plasma membrane"/>
    <property type="evidence" value="ECO:0007669"/>
    <property type="project" value="TreeGrafter"/>
</dbReference>
<dbReference type="Pfam" id="PF00905">
    <property type="entry name" value="Transpeptidase"/>
    <property type="match status" value="1"/>
</dbReference>
<dbReference type="Gene3D" id="3.90.1310.10">
    <property type="entry name" value="Penicillin-binding protein 2a (Domain 2)"/>
    <property type="match status" value="1"/>
</dbReference>
<comment type="similarity">
    <text evidence="2">Belongs to the transpeptidase family.</text>
</comment>
<evidence type="ECO:0000256" key="2">
    <source>
        <dbReference type="ARBA" id="ARBA00007171"/>
    </source>
</evidence>
<dbReference type="Pfam" id="PF03717">
    <property type="entry name" value="PBP_dimer"/>
    <property type="match status" value="1"/>
</dbReference>